<dbReference type="GO" id="GO:0019563">
    <property type="term" value="P:glycerol catabolic process"/>
    <property type="evidence" value="ECO:0007669"/>
    <property type="project" value="TreeGrafter"/>
</dbReference>
<dbReference type="OrthoDB" id="9809429at2"/>
<proteinExistence type="inferred from homology"/>
<keyword evidence="4 8" id="KW-0312">Gluconeogenesis</keyword>
<dbReference type="Gene3D" id="3.20.20.70">
    <property type="entry name" value="Aldolase class I"/>
    <property type="match status" value="1"/>
</dbReference>
<comment type="subcellular location">
    <subcellularLocation>
        <location evidence="8 9">Cytoplasm</location>
    </subcellularLocation>
</comment>
<dbReference type="EMBL" id="JXXZ01000004">
    <property type="protein sequence ID" value="KJZ01141.1"/>
    <property type="molecule type" value="Genomic_DNA"/>
</dbReference>
<dbReference type="Pfam" id="PF00121">
    <property type="entry name" value="TIM"/>
    <property type="match status" value="1"/>
</dbReference>
<dbReference type="InterPro" id="IPR022896">
    <property type="entry name" value="TrioseP_Isoase_bac/euk"/>
</dbReference>
<accession>A0A0F4Q091</accession>
<dbReference type="PATRIC" id="fig|151081.8.peg.183"/>
<reference evidence="10 11" key="1">
    <citation type="journal article" date="2015" name="BMC Genomics">
        <title>Genome mining reveals unlocked bioactive potential of marine Gram-negative bacteria.</title>
        <authorList>
            <person name="Machado H."/>
            <person name="Sonnenschein E.C."/>
            <person name="Melchiorsen J."/>
            <person name="Gram L."/>
        </authorList>
    </citation>
    <scope>NUCLEOTIDE SEQUENCE [LARGE SCALE GENOMIC DNA]</scope>
    <source>
        <strain evidence="10 11">S3137</strain>
    </source>
</reference>
<dbReference type="InterPro" id="IPR035990">
    <property type="entry name" value="TIM_sf"/>
</dbReference>
<dbReference type="GeneID" id="58227784"/>
<evidence type="ECO:0000313" key="11">
    <source>
        <dbReference type="Proteomes" id="UP000033664"/>
    </source>
</evidence>
<gene>
    <name evidence="8" type="primary">tpiA</name>
    <name evidence="10" type="ORF">TW72_04685</name>
</gene>
<dbReference type="PANTHER" id="PTHR21139">
    <property type="entry name" value="TRIOSEPHOSPHATE ISOMERASE"/>
    <property type="match status" value="1"/>
</dbReference>
<dbReference type="NCBIfam" id="TIGR00419">
    <property type="entry name" value="tim"/>
    <property type="match status" value="1"/>
</dbReference>
<evidence type="ECO:0000313" key="10">
    <source>
        <dbReference type="EMBL" id="KJZ01141.1"/>
    </source>
</evidence>
<keyword evidence="6 8" id="KW-0324">Glycolysis</keyword>
<comment type="pathway">
    <text evidence="1 8 9">Carbohydrate degradation; glycolysis; D-glyceraldehyde 3-phosphate from glycerone phosphate: step 1/1.</text>
</comment>
<sequence length="247" mass="26246">MASRKPLVAGNWKLNGSQTLLNEMANVLEDINSQEVDVALFVPALLAAEAVKLGLQTGVQTVSEYEAGAYTGETQAALAKQLGVTYTLVGHSERRHVFGESDEDVANKFAMAQQQGLIPVLCVGETEQQREQGETESVISAQIEAVIQKLGVAALSQSVIAYEPVWAIGTGKTASPQQAQDIHQFIRDKIAQQDQGLSQGLRILYGGSVNEKNSEELFAQQDIDGGLIGGASLKTGAFVSICESAKG</sequence>
<dbReference type="GO" id="GO:0005829">
    <property type="term" value="C:cytosol"/>
    <property type="evidence" value="ECO:0007669"/>
    <property type="project" value="TreeGrafter"/>
</dbReference>
<comment type="catalytic activity">
    <reaction evidence="8 9">
        <text>D-glyceraldehyde 3-phosphate = dihydroxyacetone phosphate</text>
        <dbReference type="Rhea" id="RHEA:18585"/>
        <dbReference type="ChEBI" id="CHEBI:57642"/>
        <dbReference type="ChEBI" id="CHEBI:59776"/>
        <dbReference type="EC" id="5.3.1.1"/>
    </reaction>
</comment>
<feature type="active site" description="Proton acceptor" evidence="8">
    <location>
        <position position="163"/>
    </location>
</feature>
<dbReference type="SUPFAM" id="SSF51351">
    <property type="entry name" value="Triosephosphate isomerase (TIM)"/>
    <property type="match status" value="1"/>
</dbReference>
<dbReference type="PROSITE" id="PS00171">
    <property type="entry name" value="TIM_1"/>
    <property type="match status" value="1"/>
</dbReference>
<comment type="pathway">
    <text evidence="2">Carbohydrate metabolism; erythritol degradation.</text>
</comment>
<dbReference type="UniPathway" id="UPA00109">
    <property type="reaction ID" value="UER00189"/>
</dbReference>
<evidence type="ECO:0000256" key="9">
    <source>
        <dbReference type="RuleBase" id="RU363013"/>
    </source>
</evidence>
<evidence type="ECO:0000256" key="3">
    <source>
        <dbReference type="ARBA" id="ARBA00007422"/>
    </source>
</evidence>
<evidence type="ECO:0000256" key="8">
    <source>
        <dbReference type="HAMAP-Rule" id="MF_00147"/>
    </source>
</evidence>
<dbReference type="CDD" id="cd00311">
    <property type="entry name" value="TIM"/>
    <property type="match status" value="1"/>
</dbReference>
<keyword evidence="5 8" id="KW-0963">Cytoplasm</keyword>
<comment type="subunit">
    <text evidence="8 9">Homodimer.</text>
</comment>
<feature type="binding site" evidence="8">
    <location>
        <begin position="11"/>
        <end position="13"/>
    </location>
    <ligand>
        <name>substrate</name>
    </ligand>
</feature>
<dbReference type="FunFam" id="3.20.20.70:FF:000016">
    <property type="entry name" value="Triosephosphate isomerase"/>
    <property type="match status" value="1"/>
</dbReference>
<evidence type="ECO:0000256" key="1">
    <source>
        <dbReference type="ARBA" id="ARBA00004680"/>
    </source>
</evidence>
<dbReference type="eggNOG" id="COG0149">
    <property type="taxonomic scope" value="Bacteria"/>
</dbReference>
<comment type="caution">
    <text evidence="10">The sequence shown here is derived from an EMBL/GenBank/DDBJ whole genome shotgun (WGS) entry which is preliminary data.</text>
</comment>
<dbReference type="PANTHER" id="PTHR21139:SF42">
    <property type="entry name" value="TRIOSEPHOSPHATE ISOMERASE"/>
    <property type="match status" value="1"/>
</dbReference>
<evidence type="ECO:0000256" key="4">
    <source>
        <dbReference type="ARBA" id="ARBA00022432"/>
    </source>
</evidence>
<comment type="similarity">
    <text evidence="3 8 9">Belongs to the triosephosphate isomerase family.</text>
</comment>
<keyword evidence="7 8" id="KW-0413">Isomerase</keyword>
<dbReference type="GO" id="GO:0004807">
    <property type="term" value="F:triose-phosphate isomerase activity"/>
    <property type="evidence" value="ECO:0007669"/>
    <property type="project" value="UniProtKB-UniRule"/>
</dbReference>
<protein>
    <recommendedName>
        <fullName evidence="8 9">Triosephosphate isomerase</fullName>
        <shortName evidence="8">TIM</shortName>
        <shortName evidence="8">TPI</shortName>
        <ecNumber evidence="8 9">5.3.1.1</ecNumber>
    </recommendedName>
    <alternativeName>
        <fullName evidence="8">Triose-phosphate isomerase</fullName>
    </alternativeName>
</protein>
<feature type="active site" description="Electrophile" evidence="8">
    <location>
        <position position="91"/>
    </location>
</feature>
<comment type="function">
    <text evidence="8">Involved in the gluconeogenesis. Catalyzes stereospecifically the conversion of dihydroxyacetone phosphate (DHAP) to D-glyceraldehyde-3-phosphate (G3P).</text>
</comment>
<dbReference type="UniPathway" id="UPA00138"/>
<feature type="binding site" evidence="8">
    <location>
        <begin position="229"/>
        <end position="230"/>
    </location>
    <ligand>
        <name>substrate</name>
    </ligand>
</feature>
<dbReference type="GO" id="GO:0006094">
    <property type="term" value="P:gluconeogenesis"/>
    <property type="evidence" value="ECO:0007669"/>
    <property type="project" value="UniProtKB-UniRule"/>
</dbReference>
<comment type="pathway">
    <text evidence="8 9">Carbohydrate biosynthesis; gluconeogenesis.</text>
</comment>
<dbReference type="RefSeq" id="WP_045978160.1">
    <property type="nucleotide sequence ID" value="NZ_JXXY01000001.1"/>
</dbReference>
<dbReference type="Proteomes" id="UP000033664">
    <property type="component" value="Unassembled WGS sequence"/>
</dbReference>
<name>A0A0F4Q091_9GAMM</name>
<dbReference type="AlphaFoldDB" id="A0A0F4Q091"/>
<evidence type="ECO:0000256" key="5">
    <source>
        <dbReference type="ARBA" id="ARBA00022490"/>
    </source>
</evidence>
<keyword evidence="11" id="KW-1185">Reference proteome</keyword>
<feature type="binding site" evidence="8">
    <location>
        <position position="208"/>
    </location>
    <ligand>
        <name>substrate</name>
    </ligand>
</feature>
<evidence type="ECO:0000256" key="6">
    <source>
        <dbReference type="ARBA" id="ARBA00023152"/>
    </source>
</evidence>
<dbReference type="HAMAP" id="MF_00147_B">
    <property type="entry name" value="TIM_B"/>
    <property type="match status" value="1"/>
</dbReference>
<dbReference type="GO" id="GO:0046166">
    <property type="term" value="P:glyceraldehyde-3-phosphate biosynthetic process"/>
    <property type="evidence" value="ECO:0007669"/>
    <property type="project" value="TreeGrafter"/>
</dbReference>
<dbReference type="GO" id="GO:0006096">
    <property type="term" value="P:glycolytic process"/>
    <property type="evidence" value="ECO:0007669"/>
    <property type="project" value="UniProtKB-UniRule"/>
</dbReference>
<evidence type="ECO:0000256" key="7">
    <source>
        <dbReference type="ARBA" id="ARBA00023235"/>
    </source>
</evidence>
<dbReference type="EC" id="5.3.1.1" evidence="8 9"/>
<feature type="binding site" evidence="8">
    <location>
        <position position="169"/>
    </location>
    <ligand>
        <name>substrate</name>
    </ligand>
</feature>
<dbReference type="PROSITE" id="PS51440">
    <property type="entry name" value="TIM_2"/>
    <property type="match status" value="1"/>
</dbReference>
<evidence type="ECO:0000256" key="2">
    <source>
        <dbReference type="ARBA" id="ARBA00004939"/>
    </source>
</evidence>
<dbReference type="InterPro" id="IPR000652">
    <property type="entry name" value="Triosephosphate_isomerase"/>
</dbReference>
<dbReference type="InterPro" id="IPR013785">
    <property type="entry name" value="Aldolase_TIM"/>
</dbReference>
<dbReference type="InterPro" id="IPR020861">
    <property type="entry name" value="Triosephosphate_isomerase_AS"/>
</dbReference>
<organism evidence="10 11">
    <name type="scientific">Pseudoalteromonas ruthenica</name>
    <dbReference type="NCBI Taxonomy" id="151081"/>
    <lineage>
        <taxon>Bacteria</taxon>
        <taxon>Pseudomonadati</taxon>
        <taxon>Pseudomonadota</taxon>
        <taxon>Gammaproteobacteria</taxon>
        <taxon>Alteromonadales</taxon>
        <taxon>Pseudoalteromonadaceae</taxon>
        <taxon>Pseudoalteromonas</taxon>
    </lineage>
</organism>